<reference evidence="2" key="1">
    <citation type="submission" date="2022-08" db="EMBL/GenBank/DDBJ databases">
        <authorList>
            <person name="Kallberg Y."/>
            <person name="Tangrot J."/>
            <person name="Rosling A."/>
        </authorList>
    </citation>
    <scope>NUCLEOTIDE SEQUENCE</scope>
    <source>
        <strain evidence="2">Wild A</strain>
    </source>
</reference>
<sequence length="340" mass="36688">MSTRSSKIQFKPPESEISRGVATECCCCVCTPIIMALGTCCCLVVLIFIILAIIAGVNIHACNKLSQKVDINSVIPTNFTYDPNIFSSLEFNSLNSIMTKSGKIYVQQSNSTSDTNVTVSVRIAATKENEAFVKGEDVETIKRITVERSNTFKGAFAWVGYLSLPPRCILAQVEVILPQTIPATTSIETDVNDIVIYSNSVPYSSKIKLTTINGEIDIRNLTVDSLNLNTNNGDINASISGITNELITATDNGKIQLNVTVGPSATNPKIETTNKNGIIKLNFNSSFLGGYNIKTDNGKITINNATIENVNENKKKEGKVGDGNGSLVVDTKNGDIDVNF</sequence>
<keyword evidence="3" id="KW-1185">Reference proteome</keyword>
<gene>
    <name evidence="2" type="ORF">FWILDA_LOCUS8363</name>
</gene>
<feature type="transmembrane region" description="Helical" evidence="1">
    <location>
        <begin position="21"/>
        <end position="54"/>
    </location>
</feature>
<dbReference type="AlphaFoldDB" id="A0A9W4SQK3"/>
<dbReference type="Proteomes" id="UP001153678">
    <property type="component" value="Unassembled WGS sequence"/>
</dbReference>
<keyword evidence="1" id="KW-0472">Membrane</keyword>
<keyword evidence="1" id="KW-1133">Transmembrane helix</keyword>
<organism evidence="2 3">
    <name type="scientific">Funneliformis geosporum</name>
    <dbReference type="NCBI Taxonomy" id="1117311"/>
    <lineage>
        <taxon>Eukaryota</taxon>
        <taxon>Fungi</taxon>
        <taxon>Fungi incertae sedis</taxon>
        <taxon>Mucoromycota</taxon>
        <taxon>Glomeromycotina</taxon>
        <taxon>Glomeromycetes</taxon>
        <taxon>Glomerales</taxon>
        <taxon>Glomeraceae</taxon>
        <taxon>Funneliformis</taxon>
    </lineage>
</organism>
<protein>
    <submittedName>
        <fullName evidence="2">16122_t:CDS:1</fullName>
    </submittedName>
</protein>
<evidence type="ECO:0000256" key="1">
    <source>
        <dbReference type="SAM" id="Phobius"/>
    </source>
</evidence>
<proteinExistence type="predicted"/>
<comment type="caution">
    <text evidence="2">The sequence shown here is derived from an EMBL/GenBank/DDBJ whole genome shotgun (WGS) entry which is preliminary data.</text>
</comment>
<accession>A0A9W4SQK3</accession>
<evidence type="ECO:0000313" key="3">
    <source>
        <dbReference type="Proteomes" id="UP001153678"/>
    </source>
</evidence>
<name>A0A9W4SQK3_9GLOM</name>
<dbReference type="EMBL" id="CAMKVN010001774">
    <property type="protein sequence ID" value="CAI2177993.1"/>
    <property type="molecule type" value="Genomic_DNA"/>
</dbReference>
<evidence type="ECO:0000313" key="2">
    <source>
        <dbReference type="EMBL" id="CAI2177993.1"/>
    </source>
</evidence>
<dbReference type="OrthoDB" id="2440524at2759"/>
<keyword evidence="1" id="KW-0812">Transmembrane</keyword>